<gene>
    <name evidence="2" type="ORF">NYPRO_LOCUS7550</name>
</gene>
<accession>A0A811YFU8</accession>
<evidence type="ECO:0000256" key="1">
    <source>
        <dbReference type="SAM" id="MobiDB-lite"/>
    </source>
</evidence>
<keyword evidence="3" id="KW-1185">Reference proteome</keyword>
<feature type="compositionally biased region" description="Basic residues" evidence="1">
    <location>
        <begin position="132"/>
        <end position="144"/>
    </location>
</feature>
<reference evidence="2" key="1">
    <citation type="submission" date="2020-12" db="EMBL/GenBank/DDBJ databases">
        <authorList>
            <consortium name="Molecular Ecology Group"/>
        </authorList>
    </citation>
    <scope>NUCLEOTIDE SEQUENCE</scope>
    <source>
        <strain evidence="2">TBG_1078</strain>
    </source>
</reference>
<dbReference type="EMBL" id="CAJHUB010000673">
    <property type="protein sequence ID" value="CAD7674755.1"/>
    <property type="molecule type" value="Genomic_DNA"/>
</dbReference>
<evidence type="ECO:0000313" key="2">
    <source>
        <dbReference type="EMBL" id="CAD7674755.1"/>
    </source>
</evidence>
<comment type="caution">
    <text evidence="2">The sequence shown here is derived from an EMBL/GenBank/DDBJ whole genome shotgun (WGS) entry which is preliminary data.</text>
</comment>
<feature type="region of interest" description="Disordered" evidence="1">
    <location>
        <begin position="107"/>
        <end position="190"/>
    </location>
</feature>
<protein>
    <submittedName>
        <fullName evidence="2">(raccoon dog) hypothetical protein</fullName>
    </submittedName>
</protein>
<feature type="compositionally biased region" description="Pro residues" evidence="1">
    <location>
        <begin position="156"/>
        <end position="172"/>
    </location>
</feature>
<sequence length="190" mass="19447">MGCGAGGRDPPAKDGVRSLPRAASRPHTLPPPSLGDLSCTDWECPFQGGPMGPAALLANSLTLENDHLHQGAWAPGTSFLPQQFPVSIPLASVPGFPEGLCLGVRTHRPPGRGLQVGRPESEGTSVGARPGARSRRNPGGRSPRRGGCAGRGGAPLKPPPRGARPSPPPPRLPLRTCAAPLRAAAPPPTP</sequence>
<feature type="region of interest" description="Disordered" evidence="1">
    <location>
        <begin position="1"/>
        <end position="37"/>
    </location>
</feature>
<dbReference type="Proteomes" id="UP000645828">
    <property type="component" value="Unassembled WGS sequence"/>
</dbReference>
<dbReference type="AlphaFoldDB" id="A0A811YFU8"/>
<proteinExistence type="predicted"/>
<feature type="compositionally biased region" description="Low complexity" evidence="1">
    <location>
        <begin position="173"/>
        <end position="184"/>
    </location>
</feature>
<evidence type="ECO:0000313" key="3">
    <source>
        <dbReference type="Proteomes" id="UP000645828"/>
    </source>
</evidence>
<organism evidence="2 3">
    <name type="scientific">Nyctereutes procyonoides</name>
    <name type="common">Raccoon dog</name>
    <name type="synonym">Canis procyonoides</name>
    <dbReference type="NCBI Taxonomy" id="34880"/>
    <lineage>
        <taxon>Eukaryota</taxon>
        <taxon>Metazoa</taxon>
        <taxon>Chordata</taxon>
        <taxon>Craniata</taxon>
        <taxon>Vertebrata</taxon>
        <taxon>Euteleostomi</taxon>
        <taxon>Mammalia</taxon>
        <taxon>Eutheria</taxon>
        <taxon>Laurasiatheria</taxon>
        <taxon>Carnivora</taxon>
        <taxon>Caniformia</taxon>
        <taxon>Canidae</taxon>
        <taxon>Nyctereutes</taxon>
    </lineage>
</organism>
<name>A0A811YFU8_NYCPR</name>